<accession>A0A1D2N2A9</accession>
<evidence type="ECO:0000256" key="1">
    <source>
        <dbReference type="SAM" id="MobiDB-lite"/>
    </source>
</evidence>
<feature type="compositionally biased region" description="Polar residues" evidence="1">
    <location>
        <begin position="84"/>
        <end position="97"/>
    </location>
</feature>
<comment type="caution">
    <text evidence="2">The sequence shown here is derived from an EMBL/GenBank/DDBJ whole genome shotgun (WGS) entry which is preliminary data.</text>
</comment>
<keyword evidence="3" id="KW-1185">Reference proteome</keyword>
<reference evidence="2 3" key="1">
    <citation type="journal article" date="2016" name="Genome Biol. Evol.">
        <title>Gene Family Evolution Reflects Adaptation to Soil Environmental Stressors in the Genome of the Collembolan Orchesella cincta.</title>
        <authorList>
            <person name="Faddeeva-Vakhrusheva A."/>
            <person name="Derks M.F."/>
            <person name="Anvar S.Y."/>
            <person name="Agamennone V."/>
            <person name="Suring W."/>
            <person name="Smit S."/>
            <person name="van Straalen N.M."/>
            <person name="Roelofs D."/>
        </authorList>
    </citation>
    <scope>NUCLEOTIDE SEQUENCE [LARGE SCALE GENOMIC DNA]</scope>
    <source>
        <tissue evidence="2">Mixed pool</tissue>
    </source>
</reference>
<feature type="compositionally biased region" description="Basic and acidic residues" evidence="1">
    <location>
        <begin position="148"/>
        <end position="158"/>
    </location>
</feature>
<dbReference type="EMBL" id="LJIJ01000284">
    <property type="protein sequence ID" value="ODM99399.1"/>
    <property type="molecule type" value="Genomic_DNA"/>
</dbReference>
<feature type="region of interest" description="Disordered" evidence="1">
    <location>
        <begin position="79"/>
        <end position="169"/>
    </location>
</feature>
<evidence type="ECO:0000313" key="3">
    <source>
        <dbReference type="Proteomes" id="UP000094527"/>
    </source>
</evidence>
<evidence type="ECO:0000313" key="2">
    <source>
        <dbReference type="EMBL" id="ODM99399.1"/>
    </source>
</evidence>
<organism evidence="2 3">
    <name type="scientific">Orchesella cincta</name>
    <name type="common">Springtail</name>
    <name type="synonym">Podura cincta</name>
    <dbReference type="NCBI Taxonomy" id="48709"/>
    <lineage>
        <taxon>Eukaryota</taxon>
        <taxon>Metazoa</taxon>
        <taxon>Ecdysozoa</taxon>
        <taxon>Arthropoda</taxon>
        <taxon>Hexapoda</taxon>
        <taxon>Collembola</taxon>
        <taxon>Entomobryomorpha</taxon>
        <taxon>Entomobryoidea</taxon>
        <taxon>Orchesellidae</taxon>
        <taxon>Orchesellinae</taxon>
        <taxon>Orchesella</taxon>
    </lineage>
</organism>
<feature type="non-terminal residue" evidence="2">
    <location>
        <position position="169"/>
    </location>
</feature>
<gene>
    <name evidence="2" type="ORF">Ocin01_07284</name>
</gene>
<sequence length="169" mass="18137">MDPQRNRNLTRGVDGLINGSGGRAAANVKFHESSVNVEAKLVQASSPVFVAGNSEMESGGTGSKLEELLLADKKTFNKSWRDNFGTTSTSSVTAGNDNKNKPSSEKTTPVENPRKRLLMNALKDSMEEKAGAESENKSGSKGRKMMRWKTERRSDEATNRGAAANSASG</sequence>
<dbReference type="AlphaFoldDB" id="A0A1D2N2A9"/>
<feature type="compositionally biased region" description="Basic and acidic residues" evidence="1">
    <location>
        <begin position="124"/>
        <end position="138"/>
    </location>
</feature>
<protein>
    <submittedName>
        <fullName evidence="2">Uncharacterized protein</fullName>
    </submittedName>
</protein>
<dbReference type="Proteomes" id="UP000094527">
    <property type="component" value="Unassembled WGS sequence"/>
</dbReference>
<name>A0A1D2N2A9_ORCCI</name>
<proteinExistence type="predicted"/>